<dbReference type="EnsemblPlants" id="AVESA.00010b.r2.1AG0041380.3">
    <property type="protein sequence ID" value="AVESA.00010b.r2.1AG0041380.3.CDS"/>
    <property type="gene ID" value="AVESA.00010b.r2.1AG0041380"/>
</dbReference>
<evidence type="ECO:0000313" key="1">
    <source>
        <dbReference type="EnsemblPlants" id="AVESA.00010b.r2.1AG0041380.3.CDS"/>
    </source>
</evidence>
<keyword evidence="2" id="KW-1185">Reference proteome</keyword>
<evidence type="ECO:0000313" key="2">
    <source>
        <dbReference type="Proteomes" id="UP001732700"/>
    </source>
</evidence>
<protein>
    <submittedName>
        <fullName evidence="1">Uncharacterized protein</fullName>
    </submittedName>
</protein>
<reference evidence="1" key="1">
    <citation type="submission" date="2021-05" db="EMBL/GenBank/DDBJ databases">
        <authorList>
            <person name="Scholz U."/>
            <person name="Mascher M."/>
            <person name="Fiebig A."/>
        </authorList>
    </citation>
    <scope>NUCLEOTIDE SEQUENCE [LARGE SCALE GENOMIC DNA]</scope>
</reference>
<reference evidence="1" key="2">
    <citation type="submission" date="2025-09" db="UniProtKB">
        <authorList>
            <consortium name="EnsemblPlants"/>
        </authorList>
    </citation>
    <scope>IDENTIFICATION</scope>
</reference>
<proteinExistence type="predicted"/>
<organism evidence="1 2">
    <name type="scientific">Avena sativa</name>
    <name type="common">Oat</name>
    <dbReference type="NCBI Taxonomy" id="4498"/>
    <lineage>
        <taxon>Eukaryota</taxon>
        <taxon>Viridiplantae</taxon>
        <taxon>Streptophyta</taxon>
        <taxon>Embryophyta</taxon>
        <taxon>Tracheophyta</taxon>
        <taxon>Spermatophyta</taxon>
        <taxon>Magnoliopsida</taxon>
        <taxon>Liliopsida</taxon>
        <taxon>Poales</taxon>
        <taxon>Poaceae</taxon>
        <taxon>BOP clade</taxon>
        <taxon>Pooideae</taxon>
        <taxon>Poodae</taxon>
        <taxon>Poeae</taxon>
        <taxon>Poeae Chloroplast Group 1 (Aveneae type)</taxon>
        <taxon>Aveninae</taxon>
        <taxon>Avena</taxon>
    </lineage>
</organism>
<dbReference type="Proteomes" id="UP001732700">
    <property type="component" value="Chromosome 1A"/>
</dbReference>
<accession>A0ACD5TEX4</accession>
<sequence>MSSSHRHVPGSIKLITFAWRRVSSGSPLPRYPIRRKPRADRAPAAPAPPPPPPPSRRPTAGIHYRCGRKSKNPKRRGEAMAGTCSFRSIVRAPPPPRGLARRAVPVRCCSAAPGGASTSKLVMEVKERLEREHPGLPTGRSGRDDDEMILWFLKDRKFAVDEAVSKLTKAIKWRQDFRVSELSEESVKGLYQTGKAYVHSSFDIYGRPVLVVVAAKHFPYKQDQLENEKLCAFLVEKALSKLPMGTDNILGIFDLRGFRVENGDLQFLKFLIDVFYYYYPKRLGQVLFVDAPFVFQPMWQLVKPLLKQYASLVSTVSLSAFDQMIFASNIFHLYVVFCFCL</sequence>
<name>A0ACD5TEX4_AVESA</name>